<reference evidence="1" key="1">
    <citation type="submission" date="2018-05" db="EMBL/GenBank/DDBJ databases">
        <authorList>
            <person name="Lanie J.A."/>
            <person name="Ng W.-L."/>
            <person name="Kazmierczak K.M."/>
            <person name="Andrzejewski T.M."/>
            <person name="Davidsen T.M."/>
            <person name="Wayne K.J."/>
            <person name="Tettelin H."/>
            <person name="Glass J.I."/>
            <person name="Rusch D."/>
            <person name="Podicherti R."/>
            <person name="Tsui H.-C.T."/>
            <person name="Winkler M.E."/>
        </authorList>
    </citation>
    <scope>NUCLEOTIDE SEQUENCE</scope>
</reference>
<protein>
    <submittedName>
        <fullName evidence="1">Uncharacterized protein</fullName>
    </submittedName>
</protein>
<name>A0A383E7J6_9ZZZZ</name>
<gene>
    <name evidence="1" type="ORF">METZ01_LOCUS505237</name>
</gene>
<dbReference type="EMBL" id="UINC01223261">
    <property type="protein sequence ID" value="SVE52383.1"/>
    <property type="molecule type" value="Genomic_DNA"/>
</dbReference>
<dbReference type="Gene3D" id="2.60.120.260">
    <property type="entry name" value="Galactose-binding domain-like"/>
    <property type="match status" value="1"/>
</dbReference>
<feature type="non-terminal residue" evidence="1">
    <location>
        <position position="1"/>
    </location>
</feature>
<evidence type="ECO:0000313" key="1">
    <source>
        <dbReference type="EMBL" id="SVE52383.1"/>
    </source>
</evidence>
<organism evidence="1">
    <name type="scientific">marine metagenome</name>
    <dbReference type="NCBI Taxonomy" id="408172"/>
    <lineage>
        <taxon>unclassified sequences</taxon>
        <taxon>metagenomes</taxon>
        <taxon>ecological metagenomes</taxon>
    </lineage>
</organism>
<accession>A0A383E7J6</accession>
<sequence>WNIVPYRENYYASTFAISFLSRMACLGAPAQLEKEALAEQVVNVPKDGQYRLLVRYEQPYNFSAEFTMEVKQGFRTVSKQVYGRLQDPKIWAMVGGQRIPMARYFWGGTDNIVWQEFQEVKLKKGKATIRLRAGPQMDGRKRRVNAGKRHVDVICLTDDKAGWELQKKTAYLSGDGWLTQAGDIYMRFTNRGGGPASIVMGGAEIRSPHKYGTAKRDWARTTVLSSGYLKGP</sequence>
<proteinExistence type="predicted"/>
<feature type="non-terminal residue" evidence="1">
    <location>
        <position position="232"/>
    </location>
</feature>
<dbReference type="AlphaFoldDB" id="A0A383E7J6"/>